<feature type="domain" description="TPX2 C-terminal" evidence="7">
    <location>
        <begin position="394"/>
        <end position="468"/>
    </location>
</feature>
<dbReference type="PANTHER" id="PTHR14326:SF58">
    <property type="entry name" value="TPX2 (TARGETING PROTEIN FOR XKLP2) PROTEIN FAMILY"/>
    <property type="match status" value="1"/>
</dbReference>
<gene>
    <name evidence="8" type="ORF">RJ641_022930</name>
</gene>
<feature type="compositionally biased region" description="Polar residues" evidence="6">
    <location>
        <begin position="47"/>
        <end position="59"/>
    </location>
</feature>
<evidence type="ECO:0000313" key="8">
    <source>
        <dbReference type="EMBL" id="KAK6913329.1"/>
    </source>
</evidence>
<feature type="compositionally biased region" description="Polar residues" evidence="6">
    <location>
        <begin position="166"/>
        <end position="180"/>
    </location>
</feature>
<feature type="region of interest" description="Disordered" evidence="6">
    <location>
        <begin position="213"/>
        <end position="246"/>
    </location>
</feature>
<dbReference type="InterPro" id="IPR009675">
    <property type="entry name" value="TPX2_fam"/>
</dbReference>
<dbReference type="GO" id="GO:0005880">
    <property type="term" value="C:nuclear microtubule"/>
    <property type="evidence" value="ECO:0007669"/>
    <property type="project" value="TreeGrafter"/>
</dbReference>
<feature type="compositionally biased region" description="Basic residues" evidence="6">
    <location>
        <begin position="315"/>
        <end position="324"/>
    </location>
</feature>
<accession>A0AAN8UG20</accession>
<dbReference type="GO" id="GO:0030295">
    <property type="term" value="F:protein kinase activator activity"/>
    <property type="evidence" value="ECO:0007669"/>
    <property type="project" value="TreeGrafter"/>
</dbReference>
<comment type="similarity">
    <text evidence="2">Belongs to the TPX2 family.</text>
</comment>
<evidence type="ECO:0000256" key="1">
    <source>
        <dbReference type="ARBA" id="ARBA00004245"/>
    </source>
</evidence>
<feature type="compositionally biased region" description="Basic and acidic residues" evidence="6">
    <location>
        <begin position="230"/>
        <end position="246"/>
    </location>
</feature>
<dbReference type="InterPro" id="IPR027329">
    <property type="entry name" value="TPX2_C"/>
</dbReference>
<dbReference type="PANTHER" id="PTHR14326">
    <property type="entry name" value="TARGETING PROTEIN FOR XKLP2"/>
    <property type="match status" value="1"/>
</dbReference>
<evidence type="ECO:0000256" key="4">
    <source>
        <dbReference type="ARBA" id="ARBA00022701"/>
    </source>
</evidence>
<evidence type="ECO:0000256" key="2">
    <source>
        <dbReference type="ARBA" id="ARBA00005885"/>
    </source>
</evidence>
<evidence type="ECO:0000259" key="7">
    <source>
        <dbReference type="Pfam" id="PF06886"/>
    </source>
</evidence>
<dbReference type="GO" id="GO:0005819">
    <property type="term" value="C:spindle"/>
    <property type="evidence" value="ECO:0007669"/>
    <property type="project" value="InterPro"/>
</dbReference>
<dbReference type="GO" id="GO:0008017">
    <property type="term" value="F:microtubule binding"/>
    <property type="evidence" value="ECO:0007669"/>
    <property type="project" value="TreeGrafter"/>
</dbReference>
<feature type="region of interest" description="Disordered" evidence="6">
    <location>
        <begin position="283"/>
        <end position="332"/>
    </location>
</feature>
<feature type="region of interest" description="Disordered" evidence="6">
    <location>
        <begin position="109"/>
        <end position="184"/>
    </location>
</feature>
<keyword evidence="9" id="KW-1185">Reference proteome</keyword>
<comment type="subcellular location">
    <subcellularLocation>
        <location evidence="1">Cytoplasm</location>
        <location evidence="1">Cytoskeleton</location>
    </subcellularLocation>
</comment>
<sequence length="509" mass="58925">TMTPVKESKGLQSKLSENSDPNVSHRTPGLKPKNSPTVRSAKAQKSAPRNPNPQITSPRNRIRERRFVVVKKNPKREKSSTEICSKCKEKNAQKCLCVAYETLRASQEEFFKKKSETKEIEEDPHELAPYESDERAEDVDKEQIEKNPVSGNPKISNGSEEESPEQENSLLSPKQIGSTTIKRRREKVLEVARNSVPESGRVMHLVKAFERLLSIPSSKKRDDENEETPEEKNEEKENSEEIKKDLKWALPGMQLQPRVSEPSSSSFCPSEIFSFVANSRVSSSLDSSQGSFSSRASCGGRRNRRSSSESVGSMRGRRWKKKQLKPTSQKPFKLRTEERGTFKKEEFLKKLEEMRVEEEKLRIPIAQGLPWTTDEPECLVKPPVKECTIPLDLKLHSDVRAIDRTEFDHQVTEKMTLIEQYRMEKERQQKLAEEEEVRRLRKELIPKAQPMPYFDRPFIPRRSSKQPTIPKEPKFHIPHHKKLKCLSWNDLFYYPHQHQQEVKSDSGRQ</sequence>
<evidence type="ECO:0000313" key="9">
    <source>
        <dbReference type="Proteomes" id="UP001370490"/>
    </source>
</evidence>
<feature type="region of interest" description="Disordered" evidence="6">
    <location>
        <begin position="1"/>
        <end position="83"/>
    </location>
</feature>
<feature type="non-terminal residue" evidence="8">
    <location>
        <position position="1"/>
    </location>
</feature>
<dbReference type="EMBL" id="JBAMMX010000027">
    <property type="protein sequence ID" value="KAK6913329.1"/>
    <property type="molecule type" value="Genomic_DNA"/>
</dbReference>
<dbReference type="GO" id="GO:0090307">
    <property type="term" value="P:mitotic spindle assembly"/>
    <property type="evidence" value="ECO:0007669"/>
    <property type="project" value="TreeGrafter"/>
</dbReference>
<keyword evidence="5" id="KW-0206">Cytoskeleton</keyword>
<dbReference type="Pfam" id="PF06886">
    <property type="entry name" value="TPX2"/>
    <property type="match status" value="1"/>
</dbReference>
<feature type="compositionally biased region" description="Basic and acidic residues" evidence="6">
    <location>
        <begin position="109"/>
        <end position="118"/>
    </location>
</feature>
<feature type="compositionally biased region" description="Low complexity" evidence="6">
    <location>
        <begin position="283"/>
        <end position="300"/>
    </location>
</feature>
<feature type="compositionally biased region" description="Basic residues" evidence="6">
    <location>
        <begin position="60"/>
        <end position="75"/>
    </location>
</feature>
<keyword evidence="4" id="KW-0493">Microtubule</keyword>
<feature type="compositionally biased region" description="Polar residues" evidence="6">
    <location>
        <begin position="149"/>
        <end position="158"/>
    </location>
</feature>
<feature type="compositionally biased region" description="Polar residues" evidence="6">
    <location>
        <begin position="10"/>
        <end position="25"/>
    </location>
</feature>
<protein>
    <submittedName>
        <fullName evidence="8">TPX2, C-terminal</fullName>
    </submittedName>
</protein>
<dbReference type="AlphaFoldDB" id="A0AAN8UG20"/>
<organism evidence="8 9">
    <name type="scientific">Dillenia turbinata</name>
    <dbReference type="NCBI Taxonomy" id="194707"/>
    <lineage>
        <taxon>Eukaryota</taxon>
        <taxon>Viridiplantae</taxon>
        <taxon>Streptophyta</taxon>
        <taxon>Embryophyta</taxon>
        <taxon>Tracheophyta</taxon>
        <taxon>Spermatophyta</taxon>
        <taxon>Magnoliopsida</taxon>
        <taxon>eudicotyledons</taxon>
        <taxon>Gunneridae</taxon>
        <taxon>Pentapetalae</taxon>
        <taxon>Dilleniales</taxon>
        <taxon>Dilleniaceae</taxon>
        <taxon>Dillenia</taxon>
    </lineage>
</organism>
<comment type="caution">
    <text evidence="8">The sequence shown here is derived from an EMBL/GenBank/DDBJ whole genome shotgun (WGS) entry which is preliminary data.</text>
</comment>
<reference evidence="8 9" key="1">
    <citation type="submission" date="2023-12" db="EMBL/GenBank/DDBJ databases">
        <title>A high-quality genome assembly for Dillenia turbinata (Dilleniales).</title>
        <authorList>
            <person name="Chanderbali A."/>
        </authorList>
    </citation>
    <scope>NUCLEOTIDE SEQUENCE [LARGE SCALE GENOMIC DNA]</scope>
    <source>
        <strain evidence="8">LSX21</strain>
        <tissue evidence="8">Leaf</tissue>
    </source>
</reference>
<feature type="region of interest" description="Disordered" evidence="6">
    <location>
        <begin position="455"/>
        <end position="476"/>
    </location>
</feature>
<keyword evidence="3" id="KW-0963">Cytoplasm</keyword>
<proteinExistence type="inferred from homology"/>
<evidence type="ECO:0000256" key="6">
    <source>
        <dbReference type="SAM" id="MobiDB-lite"/>
    </source>
</evidence>
<name>A0AAN8UG20_9MAGN</name>
<dbReference type="GO" id="GO:0060236">
    <property type="term" value="P:regulation of mitotic spindle organization"/>
    <property type="evidence" value="ECO:0007669"/>
    <property type="project" value="InterPro"/>
</dbReference>
<evidence type="ECO:0000256" key="3">
    <source>
        <dbReference type="ARBA" id="ARBA00022490"/>
    </source>
</evidence>
<dbReference type="Proteomes" id="UP001370490">
    <property type="component" value="Unassembled WGS sequence"/>
</dbReference>
<evidence type="ECO:0000256" key="5">
    <source>
        <dbReference type="ARBA" id="ARBA00023212"/>
    </source>
</evidence>